<dbReference type="AlphaFoldDB" id="A0AB38UW53"/>
<comment type="caution">
    <text evidence="1">The sequence shown here is derived from an EMBL/GenBank/DDBJ whole genome shotgun (WGS) entry which is preliminary data.</text>
</comment>
<accession>A0AB38UW53</accession>
<sequence length="139" mass="15515">MSTNHGCPPAEQKPFEGDRYERLRQAVEILAEDQNVASAELPFNGEGLRAFAADLTDMRALDGLSDHDADWAGMVACFDFCRGLPRFGWRINDMLSEKPTFTPRPEGYDNELAVLRAYVNILGALLEPFADIDGEVQHQ</sequence>
<gene>
    <name evidence="1" type="ORF">LAUMK42_03721</name>
</gene>
<dbReference type="EMBL" id="UPHL01000104">
    <property type="protein sequence ID" value="VAZ84893.1"/>
    <property type="molecule type" value="Genomic_DNA"/>
</dbReference>
<name>A0AB38UW53_9MYCO</name>
<protein>
    <submittedName>
        <fullName evidence="1">Uncharacterized protein</fullName>
    </submittedName>
</protein>
<proteinExistence type="predicted"/>
<dbReference type="Proteomes" id="UP000279331">
    <property type="component" value="Unassembled WGS sequence"/>
</dbReference>
<evidence type="ECO:0000313" key="2">
    <source>
        <dbReference type="Proteomes" id="UP000279331"/>
    </source>
</evidence>
<organism evidence="1 2">
    <name type="scientific">Mycobacterium persicum</name>
    <dbReference type="NCBI Taxonomy" id="1487726"/>
    <lineage>
        <taxon>Bacteria</taxon>
        <taxon>Bacillati</taxon>
        <taxon>Actinomycetota</taxon>
        <taxon>Actinomycetes</taxon>
        <taxon>Mycobacteriales</taxon>
        <taxon>Mycobacteriaceae</taxon>
        <taxon>Mycobacterium</taxon>
    </lineage>
</organism>
<reference evidence="1 2" key="1">
    <citation type="submission" date="2018-09" db="EMBL/GenBank/DDBJ databases">
        <authorList>
            <person name="Tagini F."/>
        </authorList>
    </citation>
    <scope>NUCLEOTIDE SEQUENCE [LARGE SCALE GENOMIC DNA]</scope>
    <source>
        <strain evidence="1 2">MK42</strain>
    </source>
</reference>
<dbReference type="RefSeq" id="WP_122511638.1">
    <property type="nucleotide sequence ID" value="NZ_MWKV01000001.1"/>
</dbReference>
<evidence type="ECO:0000313" key="1">
    <source>
        <dbReference type="EMBL" id="VAZ84893.1"/>
    </source>
</evidence>